<keyword evidence="8" id="KW-1185">Reference proteome</keyword>
<evidence type="ECO:0000313" key="7">
    <source>
        <dbReference type="EMBL" id="MBL1076432.1"/>
    </source>
</evidence>
<dbReference type="InterPro" id="IPR005158">
    <property type="entry name" value="BTAD"/>
</dbReference>
<protein>
    <submittedName>
        <fullName evidence="7">Winged helix-turn-helix domain-containing protein</fullName>
    </submittedName>
</protein>
<sequence length="605" mass="66130">MIEFKLLGSVDLVVDGRTVDVGPAKQRGILAALLVEPDRPISMDVLVDRVWDAPPESARNSIYTYMTRLRRILRTATAHFETPVDIHRDHGGYRVLAPVGAVDLAGFRELVGRARALRADDPVRSRLLTQALGMWRGEPLAGVDSDWARRFRDSLAPLRHEAITEWADAELRQGHHKLVADGIREALVESPLAEDLHERLLEAYHLDNRGAQALSHYDRMRRTFASELGVDPSPRLRALHGRLLGGQSAPETAPVVPISSRRRSDALVRETSPAHTWFRGRAADIERVRHALSEDTGHGIRPVLITGGPGIGKSALASRVAELTYDRFPGGVVQVSLGGCTATPVDPIVVLERLLRDLGEPVPADPAARGERFRAAVARRRMLVVLDDAASDAQIAPLLTSDPNGATLITSRIAVGTTSVRRVVLRELPMSESVEVFEAVLGADRVRAEEWATSALARCCSGIPLALQAVAARLAARPRWTITQQLARLSDEDRRLREYSYGTLDISHSIDVSVDRLTPCATAVLRHLGATLSPRELFTTVTLPGLANGAGADALDELVDAHLLSVVRYADGTRPDYTMLEIHRLYAKRLSRRDAVADPAEALLA</sequence>
<dbReference type="PANTHER" id="PTHR35807:SF1">
    <property type="entry name" value="TRANSCRIPTIONAL REGULATOR REDD"/>
    <property type="match status" value="1"/>
</dbReference>
<dbReference type="InterPro" id="IPR036388">
    <property type="entry name" value="WH-like_DNA-bd_sf"/>
</dbReference>
<dbReference type="PANTHER" id="PTHR35807">
    <property type="entry name" value="TRANSCRIPTIONAL REGULATOR REDD-RELATED"/>
    <property type="match status" value="1"/>
</dbReference>
<evidence type="ECO:0000256" key="3">
    <source>
        <dbReference type="ARBA" id="ARBA00023125"/>
    </source>
</evidence>
<dbReference type="Pfam" id="PF03704">
    <property type="entry name" value="BTAD"/>
    <property type="match status" value="1"/>
</dbReference>
<organism evidence="7 8">
    <name type="scientific">Nocardia acididurans</name>
    <dbReference type="NCBI Taxonomy" id="2802282"/>
    <lineage>
        <taxon>Bacteria</taxon>
        <taxon>Bacillati</taxon>
        <taxon>Actinomycetota</taxon>
        <taxon>Actinomycetes</taxon>
        <taxon>Mycobacteriales</taxon>
        <taxon>Nocardiaceae</taxon>
        <taxon>Nocardia</taxon>
    </lineage>
</organism>
<dbReference type="Gene3D" id="1.25.40.10">
    <property type="entry name" value="Tetratricopeptide repeat domain"/>
    <property type="match status" value="1"/>
</dbReference>
<feature type="domain" description="OmpR/PhoB-type" evidence="6">
    <location>
        <begin position="1"/>
        <end position="97"/>
    </location>
</feature>
<dbReference type="InterPro" id="IPR041664">
    <property type="entry name" value="AAA_16"/>
</dbReference>
<dbReference type="SMART" id="SM01043">
    <property type="entry name" value="BTAD"/>
    <property type="match status" value="1"/>
</dbReference>
<dbReference type="InterPro" id="IPR001867">
    <property type="entry name" value="OmpR/PhoB-type_DNA-bd"/>
</dbReference>
<evidence type="ECO:0000256" key="4">
    <source>
        <dbReference type="ARBA" id="ARBA00023163"/>
    </source>
</evidence>
<keyword evidence="3 5" id="KW-0238">DNA-binding</keyword>
<dbReference type="Pfam" id="PF00486">
    <property type="entry name" value="Trans_reg_C"/>
    <property type="match status" value="1"/>
</dbReference>
<evidence type="ECO:0000256" key="2">
    <source>
        <dbReference type="ARBA" id="ARBA00023015"/>
    </source>
</evidence>
<name>A0ABS1M706_9NOCA</name>
<dbReference type="EMBL" id="JAERRJ010000007">
    <property type="protein sequence ID" value="MBL1076432.1"/>
    <property type="molecule type" value="Genomic_DNA"/>
</dbReference>
<comment type="similarity">
    <text evidence="1">Belongs to the AfsR/DnrI/RedD regulatory family.</text>
</comment>
<comment type="caution">
    <text evidence="7">The sequence shown here is derived from an EMBL/GenBank/DDBJ whole genome shotgun (WGS) entry which is preliminary data.</text>
</comment>
<proteinExistence type="inferred from homology"/>
<dbReference type="InterPro" id="IPR051677">
    <property type="entry name" value="AfsR-DnrI-RedD_regulator"/>
</dbReference>
<dbReference type="RefSeq" id="WP_201949025.1">
    <property type="nucleotide sequence ID" value="NZ_JAERRJ010000007.1"/>
</dbReference>
<reference evidence="7 8" key="1">
    <citation type="submission" date="2021-01" db="EMBL/GenBank/DDBJ databases">
        <title>WGS of actinomycetes isolated from Thailand.</title>
        <authorList>
            <person name="Thawai C."/>
        </authorList>
    </citation>
    <scope>NUCLEOTIDE SEQUENCE [LARGE SCALE GENOMIC DNA]</scope>
    <source>
        <strain evidence="7 8">LPG 2</strain>
    </source>
</reference>
<dbReference type="SUPFAM" id="SSF46894">
    <property type="entry name" value="C-terminal effector domain of the bipartite response regulators"/>
    <property type="match status" value="1"/>
</dbReference>
<gene>
    <name evidence="7" type="ORF">JK358_18705</name>
</gene>
<dbReference type="Gene3D" id="3.40.50.300">
    <property type="entry name" value="P-loop containing nucleotide triphosphate hydrolases"/>
    <property type="match status" value="1"/>
</dbReference>
<dbReference type="InterPro" id="IPR027417">
    <property type="entry name" value="P-loop_NTPase"/>
</dbReference>
<dbReference type="Proteomes" id="UP000602198">
    <property type="component" value="Unassembled WGS sequence"/>
</dbReference>
<dbReference type="Pfam" id="PF13191">
    <property type="entry name" value="AAA_16"/>
    <property type="match status" value="1"/>
</dbReference>
<dbReference type="SUPFAM" id="SSF48452">
    <property type="entry name" value="TPR-like"/>
    <property type="match status" value="1"/>
</dbReference>
<evidence type="ECO:0000259" key="6">
    <source>
        <dbReference type="PROSITE" id="PS51755"/>
    </source>
</evidence>
<dbReference type="InterPro" id="IPR016032">
    <property type="entry name" value="Sig_transdc_resp-reg_C-effctor"/>
</dbReference>
<dbReference type="CDD" id="cd15831">
    <property type="entry name" value="BTAD"/>
    <property type="match status" value="1"/>
</dbReference>
<evidence type="ECO:0000256" key="5">
    <source>
        <dbReference type="PROSITE-ProRule" id="PRU01091"/>
    </source>
</evidence>
<accession>A0ABS1M706</accession>
<keyword evidence="4" id="KW-0804">Transcription</keyword>
<keyword evidence="2" id="KW-0805">Transcription regulation</keyword>
<dbReference type="Gene3D" id="1.10.10.10">
    <property type="entry name" value="Winged helix-like DNA-binding domain superfamily/Winged helix DNA-binding domain"/>
    <property type="match status" value="1"/>
</dbReference>
<dbReference type="SMART" id="SM00862">
    <property type="entry name" value="Trans_reg_C"/>
    <property type="match status" value="1"/>
</dbReference>
<evidence type="ECO:0000313" key="8">
    <source>
        <dbReference type="Proteomes" id="UP000602198"/>
    </source>
</evidence>
<dbReference type="PRINTS" id="PR00364">
    <property type="entry name" value="DISEASERSIST"/>
</dbReference>
<evidence type="ECO:0000256" key="1">
    <source>
        <dbReference type="ARBA" id="ARBA00005820"/>
    </source>
</evidence>
<feature type="DNA-binding region" description="OmpR/PhoB-type" evidence="5">
    <location>
        <begin position="1"/>
        <end position="97"/>
    </location>
</feature>
<dbReference type="PROSITE" id="PS51755">
    <property type="entry name" value="OMPR_PHOB"/>
    <property type="match status" value="1"/>
</dbReference>
<dbReference type="SUPFAM" id="SSF52540">
    <property type="entry name" value="P-loop containing nucleoside triphosphate hydrolases"/>
    <property type="match status" value="1"/>
</dbReference>
<dbReference type="InterPro" id="IPR011990">
    <property type="entry name" value="TPR-like_helical_dom_sf"/>
</dbReference>